<evidence type="ECO:0000313" key="2">
    <source>
        <dbReference type="Proteomes" id="UP001163321"/>
    </source>
</evidence>
<protein>
    <submittedName>
        <fullName evidence="1">Uncharacterized protein</fullName>
    </submittedName>
</protein>
<keyword evidence="2" id="KW-1185">Reference proteome</keyword>
<accession>A0ACC0WDV4</accession>
<gene>
    <name evidence="1" type="ORF">PsorP6_017996</name>
</gene>
<reference evidence="1 2" key="1">
    <citation type="journal article" date="2022" name="bioRxiv">
        <title>The genome of the oomycete Peronosclerospora sorghi, a cosmopolitan pathogen of maize and sorghum, is inflated with dispersed pseudogenes.</title>
        <authorList>
            <person name="Fletcher K."/>
            <person name="Martin F."/>
            <person name="Isakeit T."/>
            <person name="Cavanaugh K."/>
            <person name="Magill C."/>
            <person name="Michelmore R."/>
        </authorList>
    </citation>
    <scope>NUCLEOTIDE SEQUENCE [LARGE SCALE GENOMIC DNA]</scope>
    <source>
        <strain evidence="1">P6</strain>
    </source>
</reference>
<proteinExistence type="predicted"/>
<sequence length="426" mass="48376">MAKDVSMRSKKMELFDKLHLGMDHVLAKLLLDAPRLPSALKLQTETQSLGTTWVQVTELFEKRKAMMRRRKEKEKRRNEKRRHDARAKQEKEEKKRNDKESKPTKPRDSSRETVVGSSEHEREKIERKASKADVRASSQGPKLVATGWKDEGHDHVMLKKLRKLPGCRDLSVGSKKYKALVKWIELDRGENARTSPELMELLDTLQLQPASENKRKTPTPSRKRPLEPLDKQKAVRKEVPSRKKRVAQREDDVDDSDDEGSASDEAEFVPDVESKSKENTRLADGTTHKVETREEGTPAGSTKEQDAAKPTASSSPTRYLSYGNPLREAVVVPAGTSPDSAIVLEDSEEENTQDEDGVDDSSTDDEDGRFDLNEDDVFVWMNQESAVWESRSTLPTKTQVWLDKVLGATSIKKRRDTKAAKQFVYQ</sequence>
<organism evidence="1 2">
    <name type="scientific">Peronosclerospora sorghi</name>
    <dbReference type="NCBI Taxonomy" id="230839"/>
    <lineage>
        <taxon>Eukaryota</taxon>
        <taxon>Sar</taxon>
        <taxon>Stramenopiles</taxon>
        <taxon>Oomycota</taxon>
        <taxon>Peronosporomycetes</taxon>
        <taxon>Peronosporales</taxon>
        <taxon>Peronosporaceae</taxon>
        <taxon>Peronosclerospora</taxon>
    </lineage>
</organism>
<comment type="caution">
    <text evidence="1">The sequence shown here is derived from an EMBL/GenBank/DDBJ whole genome shotgun (WGS) entry which is preliminary data.</text>
</comment>
<evidence type="ECO:0000313" key="1">
    <source>
        <dbReference type="EMBL" id="KAI9916989.1"/>
    </source>
</evidence>
<dbReference type="Proteomes" id="UP001163321">
    <property type="component" value="Chromosome 2"/>
</dbReference>
<name>A0ACC0WDV4_9STRA</name>
<dbReference type="EMBL" id="CM047581">
    <property type="protein sequence ID" value="KAI9916989.1"/>
    <property type="molecule type" value="Genomic_DNA"/>
</dbReference>